<evidence type="ECO:0000256" key="1">
    <source>
        <dbReference type="PROSITE-ProRule" id="PRU00042"/>
    </source>
</evidence>
<reference evidence="3 4" key="1">
    <citation type="submission" date="2024-04" db="EMBL/GenBank/DDBJ databases">
        <title>genome sequences of Mucor flavus KT1a and Helicostylum pulchrum KT1b strains isolated from the surface of a dry-aged beef.</title>
        <authorList>
            <person name="Toyotome T."/>
            <person name="Hosono M."/>
            <person name="Torimaru M."/>
            <person name="Fukuda K."/>
            <person name="Mikami N."/>
        </authorList>
    </citation>
    <scope>NUCLEOTIDE SEQUENCE [LARGE SCALE GENOMIC DNA]</scope>
    <source>
        <strain evidence="3 4">KT1a</strain>
    </source>
</reference>
<comment type="caution">
    <text evidence="3">The sequence shown here is derived from an EMBL/GenBank/DDBJ whole genome shotgun (WGS) entry which is preliminary data.</text>
</comment>
<proteinExistence type="predicted"/>
<keyword evidence="1" id="KW-0863">Zinc-finger</keyword>
<protein>
    <recommendedName>
        <fullName evidence="2">C2H2-type domain-containing protein</fullName>
    </recommendedName>
</protein>
<accession>A0ABP9Z2J3</accession>
<dbReference type="PROSITE" id="PS50157">
    <property type="entry name" value="ZINC_FINGER_C2H2_2"/>
    <property type="match status" value="1"/>
</dbReference>
<name>A0ABP9Z2J3_9FUNG</name>
<dbReference type="Proteomes" id="UP001473302">
    <property type="component" value="Unassembled WGS sequence"/>
</dbReference>
<feature type="domain" description="C2H2-type" evidence="2">
    <location>
        <begin position="6"/>
        <end position="34"/>
    </location>
</feature>
<dbReference type="SMART" id="SM00355">
    <property type="entry name" value="ZnF_C2H2"/>
    <property type="match status" value="1"/>
</dbReference>
<keyword evidence="1" id="KW-0479">Metal-binding</keyword>
<dbReference type="PROSITE" id="PS00028">
    <property type="entry name" value="ZINC_FINGER_C2H2_1"/>
    <property type="match status" value="1"/>
</dbReference>
<dbReference type="InterPro" id="IPR013087">
    <property type="entry name" value="Znf_C2H2_type"/>
</dbReference>
<evidence type="ECO:0000313" key="4">
    <source>
        <dbReference type="Proteomes" id="UP001473302"/>
    </source>
</evidence>
<evidence type="ECO:0000313" key="3">
    <source>
        <dbReference type="EMBL" id="GAA5813332.1"/>
    </source>
</evidence>
<sequence>MTTEIYSCPFCEKVVANAYNVRRHLKDVHLKEQDVESLNIAPDIVESSSTIDIPSVEDRKPTLSEAVLFEQLQISSPSSITSFNIVKMLGFNCVSYGSEDEGIRLPYFSSSSVTERSLQLQETFPNKIMRVSSFKKENDNTIWERRPYLKLVSAQLLAGSLIVTDNKAILVNCIELYSRVLSLEAHTEKDIANMTNLLPTVFSQYPDLSIVKLENDNSVRLVIGTNVSNFLVTSSIRIDNESYLPELGPTTANIKITSNSRIYISENSIKKCNRMIESKKHELVMRHELFNLKQIRSKFHLASTYTFSRGFSMFTQAMTNVPLTVFTASDCKHLTSREAKIASSILQEVAWGVIEGGDKLYLSAIKSLITSLPKDINITVSKAIDSIEKMFENEEYTQIINSIKLNAYLEILSRFIYNNGVASANKKMAENVHRVFKS</sequence>
<evidence type="ECO:0000259" key="2">
    <source>
        <dbReference type="PROSITE" id="PS50157"/>
    </source>
</evidence>
<gene>
    <name evidence="3" type="ORF">MFLAVUS_006809</name>
</gene>
<keyword evidence="1" id="KW-0862">Zinc</keyword>
<keyword evidence="4" id="KW-1185">Reference proteome</keyword>
<organism evidence="3 4">
    <name type="scientific">Mucor flavus</name>
    <dbReference type="NCBI Taxonomy" id="439312"/>
    <lineage>
        <taxon>Eukaryota</taxon>
        <taxon>Fungi</taxon>
        <taxon>Fungi incertae sedis</taxon>
        <taxon>Mucoromycota</taxon>
        <taxon>Mucoromycotina</taxon>
        <taxon>Mucoromycetes</taxon>
        <taxon>Mucorales</taxon>
        <taxon>Mucorineae</taxon>
        <taxon>Mucoraceae</taxon>
        <taxon>Mucor</taxon>
    </lineage>
</organism>
<dbReference type="EMBL" id="BAABUK010000016">
    <property type="protein sequence ID" value="GAA5813332.1"/>
    <property type="molecule type" value="Genomic_DNA"/>
</dbReference>